<reference evidence="4" key="2">
    <citation type="submission" date="2023-05" db="EMBL/GenBank/DDBJ databases">
        <authorList>
            <consortium name="Lawrence Berkeley National Laboratory"/>
            <person name="Steindorff A."/>
            <person name="Hensen N."/>
            <person name="Bonometti L."/>
            <person name="Westerberg I."/>
            <person name="Brannstrom I.O."/>
            <person name="Guillou S."/>
            <person name="Cros-Aarteil S."/>
            <person name="Calhoun S."/>
            <person name="Haridas S."/>
            <person name="Kuo A."/>
            <person name="Mondo S."/>
            <person name="Pangilinan J."/>
            <person name="Riley R."/>
            <person name="Labutti K."/>
            <person name="Andreopoulos B."/>
            <person name="Lipzen A."/>
            <person name="Chen C."/>
            <person name="Yanf M."/>
            <person name="Daum C."/>
            <person name="Ng V."/>
            <person name="Clum A."/>
            <person name="Ohm R."/>
            <person name="Martin F."/>
            <person name="Silar P."/>
            <person name="Natvig D."/>
            <person name="Lalanne C."/>
            <person name="Gautier V."/>
            <person name="Ament-Velasquez S.L."/>
            <person name="Kruys A."/>
            <person name="Hutchinson M.I."/>
            <person name="Powell A.J."/>
            <person name="Barry K."/>
            <person name="Miller A.N."/>
            <person name="Grigoriev I.V."/>
            <person name="Debuchy R."/>
            <person name="Gladieux P."/>
            <person name="Thoren M.H."/>
            <person name="Johannesson H."/>
        </authorList>
    </citation>
    <scope>NUCLEOTIDE SEQUENCE</scope>
    <source>
        <strain evidence="4">CBS 731.68</strain>
    </source>
</reference>
<dbReference type="Proteomes" id="UP001302602">
    <property type="component" value="Unassembled WGS sequence"/>
</dbReference>
<dbReference type="RefSeq" id="XP_062651481.1">
    <property type="nucleotide sequence ID" value="XM_062791059.1"/>
</dbReference>
<dbReference type="SUPFAM" id="SSF52540">
    <property type="entry name" value="P-loop containing nucleoside triphosphate hydrolases"/>
    <property type="match status" value="1"/>
</dbReference>
<dbReference type="AlphaFoldDB" id="A0AAN6U775"/>
<name>A0AAN6U775_9PEZI</name>
<keyword evidence="5" id="KW-1185">Reference proteome</keyword>
<dbReference type="InterPro" id="IPR050227">
    <property type="entry name" value="Rab"/>
</dbReference>
<evidence type="ECO:0000313" key="4">
    <source>
        <dbReference type="EMBL" id="KAK4127710.1"/>
    </source>
</evidence>
<keyword evidence="3" id="KW-0812">Transmembrane</keyword>
<gene>
    <name evidence="4" type="ORF">N657DRAFT_631480</name>
</gene>
<proteinExistence type="predicted"/>
<evidence type="ECO:0000256" key="2">
    <source>
        <dbReference type="ARBA" id="ARBA00023134"/>
    </source>
</evidence>
<feature type="transmembrane region" description="Helical" evidence="3">
    <location>
        <begin position="6"/>
        <end position="24"/>
    </location>
</feature>
<accession>A0AAN6U775</accession>
<dbReference type="InterPro" id="IPR027417">
    <property type="entry name" value="P-loop_NTPase"/>
</dbReference>
<dbReference type="PANTHER" id="PTHR47977">
    <property type="entry name" value="RAS-RELATED PROTEIN RAB"/>
    <property type="match status" value="1"/>
</dbReference>
<dbReference type="GO" id="GO:0003924">
    <property type="term" value="F:GTPase activity"/>
    <property type="evidence" value="ECO:0007669"/>
    <property type="project" value="InterPro"/>
</dbReference>
<organism evidence="4 5">
    <name type="scientific">Parathielavia appendiculata</name>
    <dbReference type="NCBI Taxonomy" id="2587402"/>
    <lineage>
        <taxon>Eukaryota</taxon>
        <taxon>Fungi</taxon>
        <taxon>Dikarya</taxon>
        <taxon>Ascomycota</taxon>
        <taxon>Pezizomycotina</taxon>
        <taxon>Sordariomycetes</taxon>
        <taxon>Sordariomycetidae</taxon>
        <taxon>Sordariales</taxon>
        <taxon>Chaetomiaceae</taxon>
        <taxon>Parathielavia</taxon>
    </lineage>
</organism>
<dbReference type="GeneID" id="87827828"/>
<dbReference type="GO" id="GO:0005525">
    <property type="term" value="F:GTP binding"/>
    <property type="evidence" value="ECO:0007669"/>
    <property type="project" value="UniProtKB-KW"/>
</dbReference>
<keyword evidence="3" id="KW-0472">Membrane</keyword>
<dbReference type="Gene3D" id="3.40.50.300">
    <property type="entry name" value="P-loop containing nucleotide triphosphate hydrolases"/>
    <property type="match status" value="1"/>
</dbReference>
<dbReference type="EMBL" id="MU853224">
    <property type="protein sequence ID" value="KAK4127710.1"/>
    <property type="molecule type" value="Genomic_DNA"/>
</dbReference>
<dbReference type="Pfam" id="PF00071">
    <property type="entry name" value="Ras"/>
    <property type="match status" value="1"/>
</dbReference>
<keyword evidence="1" id="KW-0547">Nucleotide-binding</keyword>
<dbReference type="InterPro" id="IPR001806">
    <property type="entry name" value="Small_GTPase"/>
</dbReference>
<reference evidence="4" key="1">
    <citation type="journal article" date="2023" name="Mol. Phylogenet. Evol.">
        <title>Genome-scale phylogeny and comparative genomics of the fungal order Sordariales.</title>
        <authorList>
            <person name="Hensen N."/>
            <person name="Bonometti L."/>
            <person name="Westerberg I."/>
            <person name="Brannstrom I.O."/>
            <person name="Guillou S."/>
            <person name="Cros-Aarteil S."/>
            <person name="Calhoun S."/>
            <person name="Haridas S."/>
            <person name="Kuo A."/>
            <person name="Mondo S."/>
            <person name="Pangilinan J."/>
            <person name="Riley R."/>
            <person name="LaButti K."/>
            <person name="Andreopoulos B."/>
            <person name="Lipzen A."/>
            <person name="Chen C."/>
            <person name="Yan M."/>
            <person name="Daum C."/>
            <person name="Ng V."/>
            <person name="Clum A."/>
            <person name="Steindorff A."/>
            <person name="Ohm R.A."/>
            <person name="Martin F."/>
            <person name="Silar P."/>
            <person name="Natvig D.O."/>
            <person name="Lalanne C."/>
            <person name="Gautier V."/>
            <person name="Ament-Velasquez S.L."/>
            <person name="Kruys A."/>
            <person name="Hutchinson M.I."/>
            <person name="Powell A.J."/>
            <person name="Barry K."/>
            <person name="Miller A.N."/>
            <person name="Grigoriev I.V."/>
            <person name="Debuchy R."/>
            <person name="Gladieux P."/>
            <person name="Hiltunen Thoren M."/>
            <person name="Johannesson H."/>
        </authorList>
    </citation>
    <scope>NUCLEOTIDE SEQUENCE</scope>
    <source>
        <strain evidence="4">CBS 731.68</strain>
    </source>
</reference>
<evidence type="ECO:0000313" key="5">
    <source>
        <dbReference type="Proteomes" id="UP001302602"/>
    </source>
</evidence>
<protein>
    <submittedName>
        <fullName evidence="4">Uncharacterized protein</fullName>
    </submittedName>
</protein>
<comment type="caution">
    <text evidence="4">The sequence shown here is derived from an EMBL/GenBank/DDBJ whole genome shotgun (WGS) entry which is preliminary data.</text>
</comment>
<evidence type="ECO:0000256" key="1">
    <source>
        <dbReference type="ARBA" id="ARBA00022741"/>
    </source>
</evidence>
<sequence>MVLVMEAAVVLMVRVLGMVVVRLGSSRLGRRKKKGAGRKTVKARARVLLRYCDYKFNPNMVSTVGVDNQFKDPGIRGKAYRLNIFDTAGQEKVYALSKSFYRGCHGVLLA</sequence>
<evidence type="ECO:0000256" key="3">
    <source>
        <dbReference type="SAM" id="Phobius"/>
    </source>
</evidence>
<dbReference type="PROSITE" id="PS51419">
    <property type="entry name" value="RAB"/>
    <property type="match status" value="1"/>
</dbReference>
<keyword evidence="3" id="KW-1133">Transmembrane helix</keyword>
<keyword evidence="2" id="KW-0342">GTP-binding</keyword>